<comment type="caution">
    <text evidence="2">The sequence shown here is derived from an EMBL/GenBank/DDBJ whole genome shotgun (WGS) entry which is preliminary data.</text>
</comment>
<gene>
    <name evidence="2" type="ORF">B0H64DRAFT_367079</name>
</gene>
<evidence type="ECO:0000313" key="3">
    <source>
        <dbReference type="Proteomes" id="UP001278766"/>
    </source>
</evidence>
<feature type="region of interest" description="Disordered" evidence="1">
    <location>
        <begin position="243"/>
        <end position="269"/>
    </location>
</feature>
<evidence type="ECO:0000313" key="2">
    <source>
        <dbReference type="EMBL" id="KAK3291675.1"/>
    </source>
</evidence>
<dbReference type="Proteomes" id="UP001278766">
    <property type="component" value="Unassembled WGS sequence"/>
</dbReference>
<reference evidence="2" key="2">
    <citation type="submission" date="2023-06" db="EMBL/GenBank/DDBJ databases">
        <authorList>
            <consortium name="Lawrence Berkeley National Laboratory"/>
            <person name="Haridas S."/>
            <person name="Hensen N."/>
            <person name="Bonometti L."/>
            <person name="Westerberg I."/>
            <person name="Brannstrom I.O."/>
            <person name="Guillou S."/>
            <person name="Cros-Aarteil S."/>
            <person name="Calhoun S."/>
            <person name="Kuo A."/>
            <person name="Mondo S."/>
            <person name="Pangilinan J."/>
            <person name="Riley R."/>
            <person name="Labutti K."/>
            <person name="Andreopoulos B."/>
            <person name="Lipzen A."/>
            <person name="Chen C."/>
            <person name="Yanf M."/>
            <person name="Daum C."/>
            <person name="Ng V."/>
            <person name="Clum A."/>
            <person name="Steindorff A."/>
            <person name="Ohm R."/>
            <person name="Martin F."/>
            <person name="Silar P."/>
            <person name="Natvig D."/>
            <person name="Lalanne C."/>
            <person name="Gautier V."/>
            <person name="Ament-Velasquez S.L."/>
            <person name="Kruys A."/>
            <person name="Hutchinson M.I."/>
            <person name="Powell A.J."/>
            <person name="Barry K."/>
            <person name="Miller A.N."/>
            <person name="Grigoriev I.V."/>
            <person name="Debuchy R."/>
            <person name="Gladieux P."/>
            <person name="Thoren M.H."/>
            <person name="Johannesson H."/>
        </authorList>
    </citation>
    <scope>NUCLEOTIDE SEQUENCE</scope>
    <source>
        <strain evidence="2">CBS 168.71</strain>
    </source>
</reference>
<evidence type="ECO:0000256" key="1">
    <source>
        <dbReference type="SAM" id="MobiDB-lite"/>
    </source>
</evidence>
<dbReference type="AlphaFoldDB" id="A0AAE0H8I7"/>
<dbReference type="EMBL" id="JAUEPN010000009">
    <property type="protein sequence ID" value="KAK3291675.1"/>
    <property type="molecule type" value="Genomic_DNA"/>
</dbReference>
<sequence>MSPSPEPEQPVMSLDEYITLCADLHNTLLIKSRPAGSPPPETSNDLLQRYESFRADGPFDTYDPYIPPSLDPLSPLASLLSQLKITTPPQMLDGTPLSPLLYQPMPHCLFPPLYSNELIEADPPFVLLYPQRLPSDAESADDGGLFVDIYDLRGIWLSDPPLPGRLPPSDQWLPLDSLLKLELSRWESGRYVHDPTAEDGLKVQKWVPVPPTTTGTTTTIPFPNRQVAEAIFEWERLLSAIESRLPSPPTPSNEQAPPTPKDRAPPFPPETLQDLHISTFAQHFLTHARRPQGWTFVAPGISTFPSLASLHETYAAEPNTTFRRTFESSSEGHDWITLLLPCVTTTPDGGGTPTPIQVPDPATLARHPDPDINTFDKPHGFGKATVNRHAGLHTSWANERDGDLVQLVCPSGRTDVGTVFDGRCPWGPDRLPRLAEVLGHWAGLVEEGVWTVGGDGVVEDGGWWEGNGDMARLGWDGVVE</sequence>
<reference evidence="2" key="1">
    <citation type="journal article" date="2023" name="Mol. Phylogenet. Evol.">
        <title>Genome-scale phylogeny and comparative genomics of the fungal order Sordariales.</title>
        <authorList>
            <person name="Hensen N."/>
            <person name="Bonometti L."/>
            <person name="Westerberg I."/>
            <person name="Brannstrom I.O."/>
            <person name="Guillou S."/>
            <person name="Cros-Aarteil S."/>
            <person name="Calhoun S."/>
            <person name="Haridas S."/>
            <person name="Kuo A."/>
            <person name="Mondo S."/>
            <person name="Pangilinan J."/>
            <person name="Riley R."/>
            <person name="LaButti K."/>
            <person name="Andreopoulos B."/>
            <person name="Lipzen A."/>
            <person name="Chen C."/>
            <person name="Yan M."/>
            <person name="Daum C."/>
            <person name="Ng V."/>
            <person name="Clum A."/>
            <person name="Steindorff A."/>
            <person name="Ohm R.A."/>
            <person name="Martin F."/>
            <person name="Silar P."/>
            <person name="Natvig D.O."/>
            <person name="Lalanne C."/>
            <person name="Gautier V."/>
            <person name="Ament-Velasquez S.L."/>
            <person name="Kruys A."/>
            <person name="Hutchinson M.I."/>
            <person name="Powell A.J."/>
            <person name="Barry K."/>
            <person name="Miller A.N."/>
            <person name="Grigoriev I.V."/>
            <person name="Debuchy R."/>
            <person name="Gladieux P."/>
            <person name="Hiltunen Thoren M."/>
            <person name="Johannesson H."/>
        </authorList>
    </citation>
    <scope>NUCLEOTIDE SEQUENCE</scope>
    <source>
        <strain evidence="2">CBS 168.71</strain>
    </source>
</reference>
<name>A0AAE0H8I7_9PEZI</name>
<dbReference type="GeneID" id="87838884"/>
<protein>
    <submittedName>
        <fullName evidence="2">Uncharacterized protein</fullName>
    </submittedName>
</protein>
<dbReference type="RefSeq" id="XP_062655189.1">
    <property type="nucleotide sequence ID" value="XM_062801936.1"/>
</dbReference>
<accession>A0AAE0H8I7</accession>
<organism evidence="2 3">
    <name type="scientific">Chaetomium fimeti</name>
    <dbReference type="NCBI Taxonomy" id="1854472"/>
    <lineage>
        <taxon>Eukaryota</taxon>
        <taxon>Fungi</taxon>
        <taxon>Dikarya</taxon>
        <taxon>Ascomycota</taxon>
        <taxon>Pezizomycotina</taxon>
        <taxon>Sordariomycetes</taxon>
        <taxon>Sordariomycetidae</taxon>
        <taxon>Sordariales</taxon>
        <taxon>Chaetomiaceae</taxon>
        <taxon>Chaetomium</taxon>
    </lineage>
</organism>
<proteinExistence type="predicted"/>
<keyword evidence="3" id="KW-1185">Reference proteome</keyword>